<name>A0A6N1X0F5_9BURK</name>
<evidence type="ECO:0000313" key="1">
    <source>
        <dbReference type="EMBL" id="QKV52737.1"/>
    </source>
</evidence>
<keyword evidence="2" id="KW-1185">Reference proteome</keyword>
<dbReference type="AlphaFoldDB" id="A0A6N1X0F5"/>
<protein>
    <submittedName>
        <fullName evidence="1">Uncharacterized protein</fullName>
    </submittedName>
</protein>
<dbReference type="KEGG" id="aant:HUK68_07405"/>
<sequence length="325" mass="36049">MTEAIAAGLGSSTHAALRNRLSNDAAAGAALPSFNVVDFLERLTALGYDPRSSFVRPVAAELAQPVPSFVDLQASLRVWAATLKNLKSEHIDWGRYLHQQCAHVFADAHDLGEPEERTMGDAVQRWYAGADHSACLPGWGAMLDGHFFRFHPGCNDLYFFRSLPLSGGGHVQYTSAVIAMPSGDNNTQDLLASAETMAGIFGWTATRLPGWNWDSSTDSTLLLYRPSMSHAERLRQWEGSFPRWLLENQRHLLEGAGAARRKTIEELVRCPHVPMHVRGFEEFRDCYLKEDVPTSQDDRPGDFDEICEQLFEVWLAASPCMNGAG</sequence>
<dbReference type="Proteomes" id="UP000509579">
    <property type="component" value="Chromosome"/>
</dbReference>
<evidence type="ECO:0000313" key="2">
    <source>
        <dbReference type="Proteomes" id="UP000509579"/>
    </source>
</evidence>
<proteinExistence type="predicted"/>
<reference evidence="1 2" key="1">
    <citation type="submission" date="2020-06" db="EMBL/GenBank/DDBJ databases">
        <title>Acidovorax antarctica sp. nov., isolated from Corinth ice sheet soil, Antarctic Fields Peninsula.</title>
        <authorList>
            <person name="Xu Q."/>
            <person name="Peng F."/>
        </authorList>
    </citation>
    <scope>NUCLEOTIDE SEQUENCE [LARGE SCALE GENOMIC DNA]</scope>
    <source>
        <strain evidence="1 2">16-35-5</strain>
    </source>
</reference>
<gene>
    <name evidence="1" type="ORF">HUK68_07405</name>
</gene>
<dbReference type="EMBL" id="CP054840">
    <property type="protein sequence ID" value="QKV52737.1"/>
    <property type="molecule type" value="Genomic_DNA"/>
</dbReference>
<organism evidence="1 2">
    <name type="scientific">Comamonas antarctica</name>
    <dbReference type="NCBI Taxonomy" id="2743470"/>
    <lineage>
        <taxon>Bacteria</taxon>
        <taxon>Pseudomonadati</taxon>
        <taxon>Pseudomonadota</taxon>
        <taxon>Betaproteobacteria</taxon>
        <taxon>Burkholderiales</taxon>
        <taxon>Comamonadaceae</taxon>
        <taxon>Comamonas</taxon>
    </lineage>
</organism>
<accession>A0A6N1X0F5</accession>